<evidence type="ECO:0000313" key="11">
    <source>
        <dbReference type="EMBL" id="PVX51998.1"/>
    </source>
</evidence>
<dbReference type="CDD" id="cd09084">
    <property type="entry name" value="EEP-2"/>
    <property type="match status" value="1"/>
</dbReference>
<protein>
    <submittedName>
        <fullName evidence="11">Endonuclease/exonuclease/phosphatase family metal-dependent hydrolase</fullName>
    </submittedName>
</protein>
<dbReference type="PANTHER" id="PTHR15822:SF4">
    <property type="entry name" value="TYROSYL-DNA PHOSPHODIESTERASE 2"/>
    <property type="match status" value="1"/>
</dbReference>
<dbReference type="SUPFAM" id="SSF56219">
    <property type="entry name" value="DNase I-like"/>
    <property type="match status" value="1"/>
</dbReference>
<dbReference type="InterPro" id="IPR051547">
    <property type="entry name" value="TDP2-like"/>
</dbReference>
<keyword evidence="12" id="KW-1185">Reference proteome</keyword>
<feature type="domain" description="Endonuclease/exonuclease/phosphatase" evidence="10">
    <location>
        <begin position="98"/>
        <end position="331"/>
    </location>
</feature>
<keyword evidence="9" id="KW-1133">Transmembrane helix</keyword>
<name>A0A7L4UQD8_BALHA</name>
<evidence type="ECO:0000256" key="3">
    <source>
        <dbReference type="ARBA" id="ARBA00022722"/>
    </source>
</evidence>
<gene>
    <name evidence="11" type="ORF">C7377_0293</name>
</gene>
<keyword evidence="11" id="KW-0269">Exonuclease</keyword>
<keyword evidence="3" id="KW-0540">Nuclease</keyword>
<feature type="transmembrane region" description="Helical" evidence="9">
    <location>
        <begin position="62"/>
        <end position="81"/>
    </location>
</feature>
<feature type="transmembrane region" description="Helical" evidence="9">
    <location>
        <begin position="32"/>
        <end position="55"/>
    </location>
</feature>
<evidence type="ECO:0000256" key="6">
    <source>
        <dbReference type="ARBA" id="ARBA00022801"/>
    </source>
</evidence>
<keyword evidence="9" id="KW-0812">Transmembrane</keyword>
<dbReference type="OrthoDB" id="635146at2"/>
<keyword evidence="5" id="KW-0227">DNA damage</keyword>
<dbReference type="Proteomes" id="UP000251835">
    <property type="component" value="Unassembled WGS sequence"/>
</dbReference>
<keyword evidence="6 11" id="KW-0378">Hydrolase</keyword>
<proteinExistence type="predicted"/>
<sequence length="343" mass="39799">MIKRLVLLLNIVCVLGLLMAYLSPYIPPTVWYIPQLFGLFYPYFLFFNVCFLTFWLVFKRTYAIYSFITILMGFGFISRVYKWNDIPVPESNEVIKLLSYNVKKFGTSSEGKTVNPKPLFEFVSQQNADISCFQEYSNSRYVKYGKSVLEDLYTYAHFNGELATFSKFPILKKQNISFCKNHYAKGIITDILIEKDTLRIINVHLESNQLSSKNKKDLEEVVNKKQGFEKLRSIAGKLKRASFHRVIQVEKIVDIVEESPYKIIVCGDFNDIPLSYSYGRINKLLDDSFVEAGENFGLTFSEGNINVRIDYIFSKTPFYKHEAHSIKHSDHKPITAFTKINLE</sequence>
<evidence type="ECO:0000256" key="7">
    <source>
        <dbReference type="ARBA" id="ARBA00022842"/>
    </source>
</evidence>
<dbReference type="Gene3D" id="3.60.10.10">
    <property type="entry name" value="Endonuclease/exonuclease/phosphatase"/>
    <property type="match status" value="1"/>
</dbReference>
<evidence type="ECO:0000256" key="9">
    <source>
        <dbReference type="SAM" id="Phobius"/>
    </source>
</evidence>
<dbReference type="RefSeq" id="WP_116495563.1">
    <property type="nucleotide sequence ID" value="NZ_QENZ01000003.1"/>
</dbReference>
<dbReference type="InterPro" id="IPR036691">
    <property type="entry name" value="Endo/exonu/phosph_ase_sf"/>
</dbReference>
<evidence type="ECO:0000256" key="8">
    <source>
        <dbReference type="ARBA" id="ARBA00023204"/>
    </source>
</evidence>
<evidence type="ECO:0000313" key="12">
    <source>
        <dbReference type="Proteomes" id="UP000251835"/>
    </source>
</evidence>
<evidence type="ECO:0000256" key="5">
    <source>
        <dbReference type="ARBA" id="ARBA00022763"/>
    </source>
</evidence>
<dbReference type="GO" id="GO:0006281">
    <property type="term" value="P:DNA repair"/>
    <property type="evidence" value="ECO:0007669"/>
    <property type="project" value="UniProtKB-KW"/>
</dbReference>
<dbReference type="InterPro" id="IPR005135">
    <property type="entry name" value="Endo/exonuclease/phosphatase"/>
</dbReference>
<dbReference type="GO" id="GO:0004527">
    <property type="term" value="F:exonuclease activity"/>
    <property type="evidence" value="ECO:0007669"/>
    <property type="project" value="UniProtKB-KW"/>
</dbReference>
<keyword evidence="9" id="KW-0472">Membrane</keyword>
<dbReference type="EMBL" id="QENZ01000003">
    <property type="protein sequence ID" value="PVX51998.1"/>
    <property type="molecule type" value="Genomic_DNA"/>
</dbReference>
<reference evidence="11 12" key="1">
    <citation type="submission" date="2018-05" db="EMBL/GenBank/DDBJ databases">
        <title>Genomic Encyclopedia of Type Strains, Phase IV (KMG-IV): sequencing the most valuable type-strain genomes for metagenomic binning, comparative biology and taxonomic classification.</title>
        <authorList>
            <person name="Goeker M."/>
        </authorList>
    </citation>
    <scope>NUCLEOTIDE SEQUENCE [LARGE SCALE GENOMIC DNA]</scope>
    <source>
        <strain evidence="11 12">DSM 28579</strain>
    </source>
</reference>
<evidence type="ECO:0000259" key="10">
    <source>
        <dbReference type="Pfam" id="PF03372"/>
    </source>
</evidence>
<dbReference type="Pfam" id="PF03372">
    <property type="entry name" value="Exo_endo_phos"/>
    <property type="match status" value="1"/>
</dbReference>
<comment type="cofactor">
    <cofactor evidence="1">
        <name>Mn(2+)</name>
        <dbReference type="ChEBI" id="CHEBI:29035"/>
    </cofactor>
</comment>
<evidence type="ECO:0000256" key="1">
    <source>
        <dbReference type="ARBA" id="ARBA00001936"/>
    </source>
</evidence>
<keyword evidence="4" id="KW-0479">Metal-binding</keyword>
<dbReference type="GO" id="GO:0046872">
    <property type="term" value="F:metal ion binding"/>
    <property type="evidence" value="ECO:0007669"/>
    <property type="project" value="UniProtKB-KW"/>
</dbReference>
<comment type="cofactor">
    <cofactor evidence="2">
        <name>Mg(2+)</name>
        <dbReference type="ChEBI" id="CHEBI:18420"/>
    </cofactor>
</comment>
<evidence type="ECO:0000256" key="4">
    <source>
        <dbReference type="ARBA" id="ARBA00022723"/>
    </source>
</evidence>
<accession>A0A7L4UQD8</accession>
<evidence type="ECO:0000256" key="2">
    <source>
        <dbReference type="ARBA" id="ARBA00001946"/>
    </source>
</evidence>
<dbReference type="AlphaFoldDB" id="A0A7L4UQD8"/>
<feature type="transmembrane region" description="Helical" evidence="9">
    <location>
        <begin position="7"/>
        <end position="26"/>
    </location>
</feature>
<keyword evidence="8" id="KW-0234">DNA repair</keyword>
<comment type="caution">
    <text evidence="11">The sequence shown here is derived from an EMBL/GenBank/DDBJ whole genome shotgun (WGS) entry which is preliminary data.</text>
</comment>
<dbReference type="PANTHER" id="PTHR15822">
    <property type="entry name" value="TRAF AND TNF RECEPTOR-ASSOCIATED PROTEIN"/>
    <property type="match status" value="1"/>
</dbReference>
<dbReference type="GO" id="GO:0004519">
    <property type="term" value="F:endonuclease activity"/>
    <property type="evidence" value="ECO:0007669"/>
    <property type="project" value="UniProtKB-KW"/>
</dbReference>
<organism evidence="11 12">
    <name type="scientific">Balneicella halophila</name>
    <dbReference type="NCBI Taxonomy" id="1537566"/>
    <lineage>
        <taxon>Bacteria</taxon>
        <taxon>Pseudomonadati</taxon>
        <taxon>Bacteroidota</taxon>
        <taxon>Bacteroidia</taxon>
        <taxon>Bacteroidales</taxon>
        <taxon>Balneicellaceae</taxon>
        <taxon>Balneicella</taxon>
    </lineage>
</organism>
<keyword evidence="11" id="KW-0255">Endonuclease</keyword>
<keyword evidence="7" id="KW-0460">Magnesium</keyword>